<organism evidence="1 2">
    <name type="scientific">Caerostris extrusa</name>
    <name type="common">Bark spider</name>
    <name type="synonym">Caerostris bankana</name>
    <dbReference type="NCBI Taxonomy" id="172846"/>
    <lineage>
        <taxon>Eukaryota</taxon>
        <taxon>Metazoa</taxon>
        <taxon>Ecdysozoa</taxon>
        <taxon>Arthropoda</taxon>
        <taxon>Chelicerata</taxon>
        <taxon>Arachnida</taxon>
        <taxon>Araneae</taxon>
        <taxon>Araneomorphae</taxon>
        <taxon>Entelegynae</taxon>
        <taxon>Araneoidea</taxon>
        <taxon>Araneidae</taxon>
        <taxon>Caerostris</taxon>
    </lineage>
</organism>
<dbReference type="AlphaFoldDB" id="A0AAV4QPA5"/>
<dbReference type="EMBL" id="BPLR01006370">
    <property type="protein sequence ID" value="GIY09378.1"/>
    <property type="molecule type" value="Genomic_DNA"/>
</dbReference>
<keyword evidence="2" id="KW-1185">Reference proteome</keyword>
<evidence type="ECO:0000313" key="2">
    <source>
        <dbReference type="Proteomes" id="UP001054945"/>
    </source>
</evidence>
<proteinExistence type="predicted"/>
<name>A0AAV4QPA5_CAEEX</name>
<accession>A0AAV4QPA5</accession>
<reference evidence="1 2" key="1">
    <citation type="submission" date="2021-06" db="EMBL/GenBank/DDBJ databases">
        <title>Caerostris extrusa draft genome.</title>
        <authorList>
            <person name="Kono N."/>
            <person name="Arakawa K."/>
        </authorList>
    </citation>
    <scope>NUCLEOTIDE SEQUENCE [LARGE SCALE GENOMIC DNA]</scope>
</reference>
<protein>
    <submittedName>
        <fullName evidence="1">Uncharacterized protein</fullName>
    </submittedName>
</protein>
<evidence type="ECO:0000313" key="1">
    <source>
        <dbReference type="EMBL" id="GIY09378.1"/>
    </source>
</evidence>
<sequence length="99" mass="11145">MIRGLLTEPRCNHDDVILGFLPVREVGRFGFMTTNLFALPQDYRGEEQIPNELSSTRNPISVKLKEPCGTLNFPFVEISSNHSKFILAARIAIPKIPGY</sequence>
<gene>
    <name evidence="1" type="ORF">CEXT_254391</name>
</gene>
<comment type="caution">
    <text evidence="1">The sequence shown here is derived from an EMBL/GenBank/DDBJ whole genome shotgun (WGS) entry which is preliminary data.</text>
</comment>
<dbReference type="Proteomes" id="UP001054945">
    <property type="component" value="Unassembled WGS sequence"/>
</dbReference>